<evidence type="ECO:0000313" key="2">
    <source>
        <dbReference type="EMBL" id="VDO45195.1"/>
    </source>
</evidence>
<dbReference type="STRING" id="387005.A0A183HEX9"/>
<gene>
    <name evidence="2" type="ORF">OFLC_LOCUS6041</name>
</gene>
<evidence type="ECO:0000313" key="4">
    <source>
        <dbReference type="WBParaSite" id="OFLC_0000604001-mRNA-1"/>
    </source>
</evidence>
<dbReference type="Proteomes" id="UP000267606">
    <property type="component" value="Unassembled WGS sequence"/>
</dbReference>
<sequence length="307" mass="35460">MGTAEEVMDELLDLVEASSKNPMEEFLNDFVEIPSKDMVEEILGDFADTRFKDEMEEVLEDMAETSSKNRLKEDLTNVSIEDTINRLLARLVKTSSKEIMDQLLKDSVQATINDPIEEILKEMSSPKDSTEKSLENQIEEFPENSMETDSSDEEITESSTDLESFNYPTQELDDSFPDDSNYIEEAYLMCTAVDKSIIYRRNDPGTTREEWCNWPDMPFEEMDNTLNVQQYIQQCIHKDPSDVDTILKAPPGQEEGVWKYEHVRQFCMQLNGLTLLLQVRNLLTELLCKMFTELLCKNISDLCLINF</sequence>
<dbReference type="EMBL" id="UZAJ01005521">
    <property type="protein sequence ID" value="VDO45195.1"/>
    <property type="molecule type" value="Genomic_DNA"/>
</dbReference>
<reference evidence="2 3" key="2">
    <citation type="submission" date="2018-11" db="EMBL/GenBank/DDBJ databases">
        <authorList>
            <consortium name="Pathogen Informatics"/>
        </authorList>
    </citation>
    <scope>NUCLEOTIDE SEQUENCE [LARGE SCALE GENOMIC DNA]</scope>
</reference>
<keyword evidence="3" id="KW-1185">Reference proteome</keyword>
<feature type="compositionally biased region" description="Basic and acidic residues" evidence="1">
    <location>
        <begin position="121"/>
        <end position="134"/>
    </location>
</feature>
<organism evidence="4">
    <name type="scientific">Onchocerca flexuosa</name>
    <dbReference type="NCBI Taxonomy" id="387005"/>
    <lineage>
        <taxon>Eukaryota</taxon>
        <taxon>Metazoa</taxon>
        <taxon>Ecdysozoa</taxon>
        <taxon>Nematoda</taxon>
        <taxon>Chromadorea</taxon>
        <taxon>Rhabditida</taxon>
        <taxon>Spirurina</taxon>
        <taxon>Spiruromorpha</taxon>
        <taxon>Filarioidea</taxon>
        <taxon>Onchocercidae</taxon>
        <taxon>Onchocerca</taxon>
    </lineage>
</organism>
<name>A0A183HEX9_9BILA</name>
<dbReference type="WBParaSite" id="OFLC_0000604001-mRNA-1">
    <property type="protein sequence ID" value="OFLC_0000604001-mRNA-1"/>
    <property type="gene ID" value="OFLC_0000604001"/>
</dbReference>
<reference evidence="4" key="1">
    <citation type="submission" date="2016-06" db="UniProtKB">
        <authorList>
            <consortium name="WormBaseParasite"/>
        </authorList>
    </citation>
    <scope>IDENTIFICATION</scope>
</reference>
<dbReference type="InterPro" id="IPR036703">
    <property type="entry name" value="MOB_kinase_act_sf"/>
</dbReference>
<dbReference type="Gene3D" id="1.20.140.30">
    <property type="entry name" value="MOB kinase activator"/>
    <property type="match status" value="1"/>
</dbReference>
<evidence type="ECO:0000313" key="3">
    <source>
        <dbReference type="Proteomes" id="UP000267606"/>
    </source>
</evidence>
<protein>
    <submittedName>
        <fullName evidence="4">GON-4-like protein</fullName>
    </submittedName>
</protein>
<feature type="region of interest" description="Disordered" evidence="1">
    <location>
        <begin position="121"/>
        <end position="161"/>
    </location>
</feature>
<evidence type="ECO:0000256" key="1">
    <source>
        <dbReference type="SAM" id="MobiDB-lite"/>
    </source>
</evidence>
<dbReference type="SUPFAM" id="SSF101152">
    <property type="entry name" value="Mob1/phocein"/>
    <property type="match status" value="1"/>
</dbReference>
<accession>A0A183HEX9</accession>
<dbReference type="AlphaFoldDB" id="A0A183HEX9"/>
<proteinExistence type="predicted"/>